<dbReference type="InterPro" id="IPR013083">
    <property type="entry name" value="Znf_RING/FYVE/PHD"/>
</dbReference>
<evidence type="ECO:0000256" key="2">
    <source>
        <dbReference type="ARBA" id="ARBA00022771"/>
    </source>
</evidence>
<dbReference type="Pfam" id="PF00628">
    <property type="entry name" value="PHD"/>
    <property type="match status" value="2"/>
</dbReference>
<dbReference type="Gene3D" id="3.30.40.10">
    <property type="entry name" value="Zinc/RING finger domain, C3HC4 (zinc finger)"/>
    <property type="match status" value="1"/>
</dbReference>
<evidence type="ECO:0000313" key="8">
    <source>
        <dbReference type="Proteomes" id="UP000008810"/>
    </source>
</evidence>
<dbReference type="InterPro" id="IPR001965">
    <property type="entry name" value="Znf_PHD"/>
</dbReference>
<proteinExistence type="predicted"/>
<dbReference type="PROSITE" id="PS50016">
    <property type="entry name" value="ZF_PHD_2"/>
    <property type="match status" value="3"/>
</dbReference>
<dbReference type="OrthoDB" id="1903104at2759"/>
<keyword evidence="2 4" id="KW-0863">Zinc-finger</keyword>
<evidence type="ECO:0000256" key="3">
    <source>
        <dbReference type="ARBA" id="ARBA00022833"/>
    </source>
</evidence>
<dbReference type="EMBL" id="CM000882">
    <property type="protein sequence ID" value="PNT66501.1"/>
    <property type="molecule type" value="Genomic_DNA"/>
</dbReference>
<evidence type="ECO:0000256" key="1">
    <source>
        <dbReference type="ARBA" id="ARBA00022723"/>
    </source>
</evidence>
<dbReference type="InParanoid" id="A0A2K2CWT8"/>
<reference evidence="7" key="3">
    <citation type="submission" date="2018-08" db="UniProtKB">
        <authorList>
            <consortium name="EnsemblPlants"/>
        </authorList>
    </citation>
    <scope>IDENTIFICATION</scope>
    <source>
        <strain evidence="7">cv. Bd21</strain>
    </source>
</reference>
<name>A0A2K2CWT8_BRADI</name>
<dbReference type="GO" id="GO:0005634">
    <property type="term" value="C:nucleus"/>
    <property type="evidence" value="ECO:0000318"/>
    <property type="project" value="GO_Central"/>
</dbReference>
<reference evidence="6" key="2">
    <citation type="submission" date="2017-06" db="EMBL/GenBank/DDBJ databases">
        <title>WGS assembly of Brachypodium distachyon.</title>
        <authorList>
            <consortium name="The International Brachypodium Initiative"/>
            <person name="Lucas S."/>
            <person name="Harmon-Smith M."/>
            <person name="Lail K."/>
            <person name="Tice H."/>
            <person name="Grimwood J."/>
            <person name="Bruce D."/>
            <person name="Barry K."/>
            <person name="Shu S."/>
            <person name="Lindquist E."/>
            <person name="Wang M."/>
            <person name="Pitluck S."/>
            <person name="Vogel J.P."/>
            <person name="Garvin D.F."/>
            <person name="Mockler T.C."/>
            <person name="Schmutz J."/>
            <person name="Rokhsar D."/>
            <person name="Bevan M.W."/>
        </authorList>
    </citation>
    <scope>NUCLEOTIDE SEQUENCE</scope>
    <source>
        <strain evidence="6">Bd21</strain>
    </source>
</reference>
<feature type="domain" description="PHD-type" evidence="5">
    <location>
        <begin position="452"/>
        <end position="510"/>
    </location>
</feature>
<dbReference type="PANTHER" id="PTHR47162">
    <property type="entry name" value="OS02G0192300 PROTEIN"/>
    <property type="match status" value="1"/>
</dbReference>
<dbReference type="SMART" id="SM00249">
    <property type="entry name" value="PHD"/>
    <property type="match status" value="3"/>
</dbReference>
<dbReference type="InterPro" id="IPR011011">
    <property type="entry name" value="Znf_FYVE_PHD"/>
</dbReference>
<dbReference type="GO" id="GO:0006357">
    <property type="term" value="P:regulation of transcription by RNA polymerase II"/>
    <property type="evidence" value="ECO:0000318"/>
    <property type="project" value="GO_Central"/>
</dbReference>
<evidence type="ECO:0000313" key="6">
    <source>
        <dbReference type="EMBL" id="PNT66501.1"/>
    </source>
</evidence>
<dbReference type="GO" id="GO:0003712">
    <property type="term" value="F:transcription coregulator activity"/>
    <property type="evidence" value="ECO:0000318"/>
    <property type="project" value="GO_Central"/>
</dbReference>
<evidence type="ECO:0000259" key="5">
    <source>
        <dbReference type="PROSITE" id="PS50016"/>
    </source>
</evidence>
<keyword evidence="3" id="KW-0862">Zinc</keyword>
<gene>
    <name evidence="6" type="ORF">BRADI_3g13210v3</name>
</gene>
<dbReference type="GO" id="GO:0048586">
    <property type="term" value="P:regulation of long-day photoperiodism, flowering"/>
    <property type="evidence" value="ECO:0007669"/>
    <property type="project" value="EnsemblPlants"/>
</dbReference>
<sequence length="584" mass="64680">MVSLPNPLFPSASFFSDPPPHRFLDLTSSSSRKPSALSRGQVGAPPAWISHSIRPRRRLVATPSDSFDFAIVKSSAAMMLYGGNSRQDGHPMLARHWITWKNTLEGYLQAPGINKGGGIHSCICDALRYNRCQSEQQGDLGKAQDSSDEHPTGLADAKEICSFVALKDATAASLDANTAMCNSALLDILVSEKFALLCDLLVETFHVNNVHEVIDLGRIDANMRNGSYAQNPALFNKDIQQTWEKFERVGREMTCLASNLPIISRASYQKQTSGVSEAEDAAERRIEETSLVGVVHKIPKGSTTTVQFSPCDSGHSTIPKRTETGGLRRICTCKQCGDGAEEEKRLICDGCDSTYHFDCVKRLHPAMKQIPATWHCPACSNKGKGSAADIMKNVHKNSLHVGCPLCARLEVLEKIEPPEIGSGMELADEREGSSVPCVVEDNEPDLCTTALAKLCKHCGTCEDDDRRFLVCGHPYCSYKFYHIRCLRESQIASEKQKNLGCWYCPSCLCRCCFKNKDDKDIALCDGCDEAYHIYCMTPKRTCIPKGQWYCPSCSLRRAREGMQKYELSVLKRHKNMKHASQSDS</sequence>
<dbReference type="STRING" id="15368.A0A2K2CWT8"/>
<keyword evidence="8" id="KW-1185">Reference proteome</keyword>
<dbReference type="Proteomes" id="UP000008810">
    <property type="component" value="Chromosome 3"/>
</dbReference>
<evidence type="ECO:0000313" key="7">
    <source>
        <dbReference type="EnsemblPlants" id="PNT66501"/>
    </source>
</evidence>
<keyword evidence="1" id="KW-0479">Metal-binding</keyword>
<dbReference type="GO" id="GO:0004402">
    <property type="term" value="F:histone acetyltransferase activity"/>
    <property type="evidence" value="ECO:0000318"/>
    <property type="project" value="GO_Central"/>
</dbReference>
<dbReference type="FunCoup" id="A0A2K2CWT8">
    <property type="interactions" value="2191"/>
</dbReference>
<accession>A0A2K2CWT8</accession>
<dbReference type="ExpressionAtlas" id="A0A2K2CWT8">
    <property type="expression patterns" value="baseline"/>
</dbReference>
<dbReference type="SUPFAM" id="SSF57903">
    <property type="entry name" value="FYVE/PHD zinc finger"/>
    <property type="match status" value="3"/>
</dbReference>
<dbReference type="AlphaFoldDB" id="A0A2K2CWT8"/>
<dbReference type="PANTHER" id="PTHR47162:SF9">
    <property type="entry name" value="PHD FINGER PROTEIN EHD3-LIKE"/>
    <property type="match status" value="1"/>
</dbReference>
<reference evidence="6 7" key="1">
    <citation type="journal article" date="2010" name="Nature">
        <title>Genome sequencing and analysis of the model grass Brachypodium distachyon.</title>
        <authorList>
            <consortium name="International Brachypodium Initiative"/>
        </authorList>
    </citation>
    <scope>NUCLEOTIDE SEQUENCE [LARGE SCALE GENOMIC DNA]</scope>
    <source>
        <strain evidence="6 7">Bd21</strain>
    </source>
</reference>
<dbReference type="InterPro" id="IPR019787">
    <property type="entry name" value="Znf_PHD-finger"/>
</dbReference>
<dbReference type="Gene3D" id="2.30.30.1150">
    <property type="match status" value="1"/>
</dbReference>
<dbReference type="GO" id="GO:0000785">
    <property type="term" value="C:chromatin"/>
    <property type="evidence" value="ECO:0000318"/>
    <property type="project" value="GO_Central"/>
</dbReference>
<organism evidence="6">
    <name type="scientific">Brachypodium distachyon</name>
    <name type="common">Purple false brome</name>
    <name type="synonym">Trachynia distachya</name>
    <dbReference type="NCBI Taxonomy" id="15368"/>
    <lineage>
        <taxon>Eukaryota</taxon>
        <taxon>Viridiplantae</taxon>
        <taxon>Streptophyta</taxon>
        <taxon>Embryophyta</taxon>
        <taxon>Tracheophyta</taxon>
        <taxon>Spermatophyta</taxon>
        <taxon>Magnoliopsida</taxon>
        <taxon>Liliopsida</taxon>
        <taxon>Poales</taxon>
        <taxon>Poaceae</taxon>
        <taxon>BOP clade</taxon>
        <taxon>Pooideae</taxon>
        <taxon>Stipodae</taxon>
        <taxon>Brachypodieae</taxon>
        <taxon>Brachypodium</taxon>
    </lineage>
</organism>
<protein>
    <recommendedName>
        <fullName evidence="5">PHD-type domain-containing protein</fullName>
    </recommendedName>
</protein>
<feature type="domain" description="PHD-type" evidence="5">
    <location>
        <begin position="506"/>
        <end position="556"/>
    </location>
</feature>
<feature type="domain" description="PHD-type" evidence="5">
    <location>
        <begin position="328"/>
        <end position="382"/>
    </location>
</feature>
<evidence type="ECO:0000256" key="4">
    <source>
        <dbReference type="PROSITE-ProRule" id="PRU00146"/>
    </source>
</evidence>
<dbReference type="EnsemblPlants" id="PNT66501">
    <property type="protein sequence ID" value="PNT66501"/>
    <property type="gene ID" value="BRADI_3g13210v3"/>
</dbReference>
<dbReference type="GO" id="GO:0008270">
    <property type="term" value="F:zinc ion binding"/>
    <property type="evidence" value="ECO:0007669"/>
    <property type="project" value="UniProtKB-KW"/>
</dbReference>
<dbReference type="GO" id="GO:0003682">
    <property type="term" value="F:chromatin binding"/>
    <property type="evidence" value="ECO:0000318"/>
    <property type="project" value="GO_Central"/>
</dbReference>
<dbReference type="Gramene" id="PNT66501">
    <property type="protein sequence ID" value="PNT66501"/>
    <property type="gene ID" value="BRADI_3g13210v3"/>
</dbReference>